<accession>A0A9P0MRH2</accession>
<feature type="region of interest" description="Disordered" evidence="4">
    <location>
        <begin position="716"/>
        <end position="750"/>
    </location>
</feature>
<dbReference type="EMBL" id="OV725081">
    <property type="protein sequence ID" value="CAH1401965.1"/>
    <property type="molecule type" value="Genomic_DNA"/>
</dbReference>
<feature type="compositionally biased region" description="Low complexity" evidence="4">
    <location>
        <begin position="790"/>
        <end position="809"/>
    </location>
</feature>
<evidence type="ECO:0000313" key="7">
    <source>
        <dbReference type="Proteomes" id="UP001152798"/>
    </source>
</evidence>
<feature type="compositionally biased region" description="Basic and acidic residues" evidence="4">
    <location>
        <begin position="577"/>
        <end position="586"/>
    </location>
</feature>
<dbReference type="InterPro" id="IPR036872">
    <property type="entry name" value="CH_dom_sf"/>
</dbReference>
<dbReference type="Pfam" id="PF12510">
    <property type="entry name" value="Smoothelin"/>
    <property type="match status" value="1"/>
</dbReference>
<feature type="region of interest" description="Disordered" evidence="4">
    <location>
        <begin position="1009"/>
        <end position="1039"/>
    </location>
</feature>
<reference evidence="6" key="1">
    <citation type="submission" date="2022-01" db="EMBL/GenBank/DDBJ databases">
        <authorList>
            <person name="King R."/>
        </authorList>
    </citation>
    <scope>NUCLEOTIDE SEQUENCE</scope>
</reference>
<protein>
    <recommendedName>
        <fullName evidence="5">Calponin-homology (CH) domain-containing protein</fullName>
    </recommendedName>
</protein>
<dbReference type="FunFam" id="1.10.418.10:FF:000009">
    <property type="entry name" value="smoothelin isoform X2"/>
    <property type="match status" value="1"/>
</dbReference>
<dbReference type="Pfam" id="PF00307">
    <property type="entry name" value="CH"/>
    <property type="match status" value="1"/>
</dbReference>
<evidence type="ECO:0000259" key="5">
    <source>
        <dbReference type="PROSITE" id="PS50021"/>
    </source>
</evidence>
<sequence length="1362" mass="153495">MNIQRSNPFKSSLFTIFDTISTRPGVPMLLFLHYLHILDKPSNDSPPGRLGQLMKSCPWSGVGASAPYLLAPALAYRNSDHRLTQFAPILATSVRSVEDDIDEIHDEKQLRILLEACSDYEGRRKLRARLRTIMAEQKGGPEDVEESHGEFLGLRSIDDSGIESGEDLKGVNPEVMKEVEEALVRLECILPGLDVSRREAVSKLVNSLQSCLRLPPRRRVTIGVSPGELAAARKWLKPPLEEMVIEHVNYCPVLQRPGYLMEPAPQQATLTYIPKTERSLSDSGSLQDYDPSLRLFTPEQTVQIAIHKAAIKKQISQEGKRRESSDDGDVSSGEESCEANNYNEVSSAQRLLQIATESAKKNPSAARFHNRSSKKLKMKRANTIDIPKPANFFEYSSGDEYGASADEVSIDVERKHHNKDIKFLPPTFEPKTENDLKFLAFLKQVNENQPKMQAYNPSARGGKHWSNRFSSIKTTFEHTEQPKMSVPSPAKMFWQNSEAHQSNDYKDQYKNKLPWTVKTGDNGVVVGSLTVAKPGHVNNFNHAPKSAFKPIEKKPVSTVSGTVKQIAAQKFSVSDSETEKRPEKSSKKQSNVSHPHTNYTPNTKQNTFVNNTTSAFKKYNSSPQSNNIEKTHSKITTHPSTNSNYTSFKSFDTSNINNEKSMNIQKYNVTQNKTSANLQSNKNSYQYNTSTQPYTNNAFPSKSQENTLAAKKQFMQVNSHSSPQNSGYKPSTHITNHQGSNNHDFGHNFSTSYGYQPSTCSAEFQNNDYQKSTQSIPTKKNEYKISYQVSNPSSNGYQSSSYSKSQEQSMLHSSNEVVVVPPQNVSSKTISKNINGSSGKYPYNPSVNPNTYGNEDYKHSPTLQLEKNNFRIQNNDDFSIVGDNKQKISKNDIYSSASGYSNFSENSDTYKQNNYIDPSHFKNKPYTAYIYSSNNTANSSDSFDQRHDIPHISADKPNHVTQTINDSPLLIKEDLAPSSPYSLSVSSSLDRMSPQRISSIKFPDDNRYLSPSYQSMSPSLRIEEDESPWGSVTNGDDSPLEEKAVSRVMGQAQCQQAVTVNNRTRRRFDLDLESELKLQVRQSAQKKSLSPSFPNVIQKSESWHQMVKEQMQQAKQAPPLPKISKAKSSHTLALPKQYEAALSQDTLTQKKITVSQYLSKQSKATKSTKTNPKYKSTNTINIQQDDDLTDKLILAANENIIHLLTANSVQSPFAKFRQLERQNSAPSAGRPPPLFKFTEPKLAQSASTIKERLLSWVQAQTRHYKNIQIENFSTSWSNGLAFCALIHHFCPHAFDYDSLTPEKRRYNFELAFRVAEEEADIFPLLDVEDMVVMRKPDWKCVFTYVQSIYRRFHDSPDALPVF</sequence>
<comment type="similarity">
    <text evidence="3">Belongs to the smoothelin family.</text>
</comment>
<feature type="region of interest" description="Disordered" evidence="4">
    <location>
        <begin position="788"/>
        <end position="809"/>
    </location>
</feature>
<dbReference type="SUPFAM" id="SSF47576">
    <property type="entry name" value="Calponin-homology domain, CH-domain"/>
    <property type="match status" value="1"/>
</dbReference>
<dbReference type="InterPro" id="IPR022189">
    <property type="entry name" value="SMTN"/>
</dbReference>
<dbReference type="PROSITE" id="PS50021">
    <property type="entry name" value="CH"/>
    <property type="match status" value="1"/>
</dbReference>
<keyword evidence="7" id="KW-1185">Reference proteome</keyword>
<dbReference type="InterPro" id="IPR001715">
    <property type="entry name" value="CH_dom"/>
</dbReference>
<dbReference type="Proteomes" id="UP001152798">
    <property type="component" value="Chromosome 5"/>
</dbReference>
<evidence type="ECO:0000256" key="3">
    <source>
        <dbReference type="ARBA" id="ARBA00061655"/>
    </source>
</evidence>
<dbReference type="Gene3D" id="1.10.418.10">
    <property type="entry name" value="Calponin-like domain"/>
    <property type="match status" value="1"/>
</dbReference>
<evidence type="ECO:0000313" key="6">
    <source>
        <dbReference type="EMBL" id="CAH1401965.1"/>
    </source>
</evidence>
<feature type="compositionally biased region" description="Polar residues" evidence="4">
    <location>
        <begin position="588"/>
        <end position="647"/>
    </location>
</feature>
<dbReference type="OrthoDB" id="10017054at2759"/>
<feature type="region of interest" description="Disordered" evidence="4">
    <location>
        <begin position="313"/>
        <end position="341"/>
    </location>
</feature>
<evidence type="ECO:0000256" key="1">
    <source>
        <dbReference type="ARBA" id="ARBA00022553"/>
    </source>
</evidence>
<dbReference type="SMART" id="SM00033">
    <property type="entry name" value="CH"/>
    <property type="match status" value="1"/>
</dbReference>
<keyword evidence="1" id="KW-0597">Phosphoprotein</keyword>
<feature type="region of interest" description="Disordered" evidence="4">
    <location>
        <begin position="357"/>
        <end position="376"/>
    </location>
</feature>
<name>A0A9P0MRH2_NEZVI</name>
<feature type="compositionally biased region" description="Polar residues" evidence="4">
    <location>
        <begin position="1009"/>
        <end position="1018"/>
    </location>
</feature>
<evidence type="ECO:0000256" key="4">
    <source>
        <dbReference type="SAM" id="MobiDB-lite"/>
    </source>
</evidence>
<proteinExistence type="inferred from homology"/>
<feature type="domain" description="Calponin-homology (CH)" evidence="5">
    <location>
        <begin position="1247"/>
        <end position="1353"/>
    </location>
</feature>
<gene>
    <name evidence="6" type="ORF">NEZAVI_LOCUS10893</name>
</gene>
<dbReference type="CDD" id="cd21200">
    <property type="entry name" value="CH_SMTN-like"/>
    <property type="match status" value="1"/>
</dbReference>
<organism evidence="6 7">
    <name type="scientific">Nezara viridula</name>
    <name type="common">Southern green stink bug</name>
    <name type="synonym">Cimex viridulus</name>
    <dbReference type="NCBI Taxonomy" id="85310"/>
    <lineage>
        <taxon>Eukaryota</taxon>
        <taxon>Metazoa</taxon>
        <taxon>Ecdysozoa</taxon>
        <taxon>Arthropoda</taxon>
        <taxon>Hexapoda</taxon>
        <taxon>Insecta</taxon>
        <taxon>Pterygota</taxon>
        <taxon>Neoptera</taxon>
        <taxon>Paraneoptera</taxon>
        <taxon>Hemiptera</taxon>
        <taxon>Heteroptera</taxon>
        <taxon>Panheteroptera</taxon>
        <taxon>Pentatomomorpha</taxon>
        <taxon>Pentatomoidea</taxon>
        <taxon>Pentatomidae</taxon>
        <taxon>Pentatominae</taxon>
        <taxon>Nezara</taxon>
    </lineage>
</organism>
<dbReference type="PANTHER" id="PTHR23167:SF88">
    <property type="entry name" value="CALPONIN-HOMOLOGY (CH) DOMAIN-CONTAINING PROTEIN"/>
    <property type="match status" value="1"/>
</dbReference>
<dbReference type="PANTHER" id="PTHR23167">
    <property type="entry name" value="CALPONIN HOMOLOGY DOMAIN-CONTAINING PROTEIN DDB_G0272472-RELATED"/>
    <property type="match status" value="1"/>
</dbReference>
<keyword evidence="2" id="KW-0175">Coiled coil</keyword>
<dbReference type="InterPro" id="IPR050540">
    <property type="entry name" value="F-actin_Monoox_Mical"/>
</dbReference>
<feature type="region of interest" description="Disordered" evidence="4">
    <location>
        <begin position="570"/>
        <end position="647"/>
    </location>
</feature>
<evidence type="ECO:0000256" key="2">
    <source>
        <dbReference type="ARBA" id="ARBA00023054"/>
    </source>
</evidence>